<dbReference type="CDD" id="cd01741">
    <property type="entry name" value="GATase1_1"/>
    <property type="match status" value="1"/>
</dbReference>
<keyword evidence="5" id="KW-0315">Glutamine amidotransferase</keyword>
<feature type="signal peptide" evidence="3">
    <location>
        <begin position="1"/>
        <end position="23"/>
    </location>
</feature>
<evidence type="ECO:0000313" key="5">
    <source>
        <dbReference type="EMBL" id="JAT44605.1"/>
    </source>
</evidence>
<keyword evidence="5" id="KW-0808">Transferase</keyword>
<evidence type="ECO:0000256" key="1">
    <source>
        <dbReference type="ARBA" id="ARBA00011083"/>
    </source>
</evidence>
<dbReference type="SUPFAM" id="SSF52317">
    <property type="entry name" value="Class I glutamine amidotransferase-like"/>
    <property type="match status" value="1"/>
</dbReference>
<keyword evidence="3" id="KW-0732">Signal</keyword>
<dbReference type="AlphaFoldDB" id="A0A1D1XQC7"/>
<reference evidence="5" key="1">
    <citation type="submission" date="2015-07" db="EMBL/GenBank/DDBJ databases">
        <title>Transcriptome Assembly of Anthurium amnicola.</title>
        <authorList>
            <person name="Suzuki J."/>
        </authorList>
    </citation>
    <scope>NUCLEOTIDE SEQUENCE</scope>
</reference>
<organism evidence="5">
    <name type="scientific">Anthurium amnicola</name>
    <dbReference type="NCBI Taxonomy" id="1678845"/>
    <lineage>
        <taxon>Eukaryota</taxon>
        <taxon>Viridiplantae</taxon>
        <taxon>Streptophyta</taxon>
        <taxon>Embryophyta</taxon>
        <taxon>Tracheophyta</taxon>
        <taxon>Spermatophyta</taxon>
        <taxon>Magnoliopsida</taxon>
        <taxon>Liliopsida</taxon>
        <taxon>Araceae</taxon>
        <taxon>Pothoideae</taxon>
        <taxon>Potheae</taxon>
        <taxon>Anthurium</taxon>
    </lineage>
</organism>
<dbReference type="Gene3D" id="3.40.50.880">
    <property type="match status" value="1"/>
</dbReference>
<dbReference type="PANTHER" id="PTHR42695:SF5">
    <property type="entry name" value="GLUTAMINE AMIDOTRANSFERASE YLR126C-RELATED"/>
    <property type="match status" value="1"/>
</dbReference>
<dbReference type="PROSITE" id="PS51273">
    <property type="entry name" value="GATASE_TYPE_1"/>
    <property type="match status" value="1"/>
</dbReference>
<dbReference type="Pfam" id="PF00117">
    <property type="entry name" value="GATase"/>
    <property type="match status" value="1"/>
</dbReference>
<dbReference type="InterPro" id="IPR017926">
    <property type="entry name" value="GATASE"/>
</dbReference>
<feature type="non-terminal residue" evidence="5">
    <location>
        <position position="1"/>
    </location>
</feature>
<dbReference type="InterPro" id="IPR044992">
    <property type="entry name" value="ChyE-like"/>
</dbReference>
<feature type="region of interest" description="Disordered" evidence="2">
    <location>
        <begin position="41"/>
        <end position="62"/>
    </location>
</feature>
<protein>
    <submittedName>
        <fullName evidence="5">Putative glutamine amidotransferase YLR126C</fullName>
    </submittedName>
</protein>
<sequence length="320" mass="34848">RNLCVLSVSPMCLCLALPPSALATGDRFRCSAFLLGSPGAGDRRPISPKAASMTKPSAPSNQLPLRRRRRFAVLKTGNASEYTERTHGGYGQMLARLLSDGDGDGECWDIFSVVDGDFSFLGRDVGEEGNGYYYDGYVLTGSAADAHATDVDWINRLCDALVLLHRQRKKLLGICFGHQILARALGGRTGRAQVGWELGIKSLHVDSEKVSQLYGLVLPTNLNAIESHQDQVLIAPPGAVVLASSEKTEVEMFAVGDHVLGMQCHPEFSVDVIMDIIQSRLSRRIISDEVAKEANVSFEKSQPDQQLLQGLCKTFLKGCR</sequence>
<comment type="similarity">
    <text evidence="1">Belongs to the peptidase C26 family.</text>
</comment>
<dbReference type="GO" id="GO:0016740">
    <property type="term" value="F:transferase activity"/>
    <property type="evidence" value="ECO:0007669"/>
    <property type="project" value="UniProtKB-KW"/>
</dbReference>
<feature type="domain" description="Glutamine amidotransferase" evidence="4">
    <location>
        <begin position="166"/>
        <end position="269"/>
    </location>
</feature>
<accession>A0A1D1XQC7</accession>
<gene>
    <name evidence="5" type="primary">YLR126C_4</name>
    <name evidence="5" type="ORF">g.34582</name>
</gene>
<dbReference type="GO" id="GO:0005829">
    <property type="term" value="C:cytosol"/>
    <property type="evidence" value="ECO:0007669"/>
    <property type="project" value="TreeGrafter"/>
</dbReference>
<name>A0A1D1XQC7_9ARAE</name>
<evidence type="ECO:0000259" key="4">
    <source>
        <dbReference type="Pfam" id="PF00117"/>
    </source>
</evidence>
<feature type="chain" id="PRO_5008899600" evidence="3">
    <location>
        <begin position="24"/>
        <end position="320"/>
    </location>
</feature>
<dbReference type="InterPro" id="IPR029062">
    <property type="entry name" value="Class_I_gatase-like"/>
</dbReference>
<dbReference type="PANTHER" id="PTHR42695">
    <property type="entry name" value="GLUTAMINE AMIDOTRANSFERASE YLR126C-RELATED"/>
    <property type="match status" value="1"/>
</dbReference>
<dbReference type="EMBL" id="GDJX01023331">
    <property type="protein sequence ID" value="JAT44605.1"/>
    <property type="molecule type" value="Transcribed_RNA"/>
</dbReference>
<evidence type="ECO:0000256" key="3">
    <source>
        <dbReference type="SAM" id="SignalP"/>
    </source>
</evidence>
<evidence type="ECO:0000256" key="2">
    <source>
        <dbReference type="SAM" id="MobiDB-lite"/>
    </source>
</evidence>
<proteinExistence type="inferred from homology"/>